<organism evidence="6 7">
    <name type="scientific">Noviherbaspirillum denitrificans</name>
    <dbReference type="NCBI Taxonomy" id="1968433"/>
    <lineage>
        <taxon>Bacteria</taxon>
        <taxon>Pseudomonadati</taxon>
        <taxon>Pseudomonadota</taxon>
        <taxon>Betaproteobacteria</taxon>
        <taxon>Burkholderiales</taxon>
        <taxon>Oxalobacteraceae</taxon>
        <taxon>Noviherbaspirillum</taxon>
    </lineage>
</organism>
<evidence type="ECO:0000259" key="5">
    <source>
        <dbReference type="Pfam" id="PF00005"/>
    </source>
</evidence>
<accession>A0A254TH29</accession>
<evidence type="ECO:0000313" key="6">
    <source>
        <dbReference type="EMBL" id="OWW21914.1"/>
    </source>
</evidence>
<dbReference type="AlphaFoldDB" id="A0A254TH29"/>
<reference evidence="6 7" key="1">
    <citation type="submission" date="2016-02" db="EMBL/GenBank/DDBJ databases">
        <authorList>
            <person name="Wen L."/>
            <person name="He K."/>
            <person name="Yang H."/>
        </authorList>
    </citation>
    <scope>NUCLEOTIDE SEQUENCE [LARGE SCALE GENOMIC DNA]</scope>
    <source>
        <strain evidence="6 7">TSA40</strain>
    </source>
</reference>
<dbReference type="GO" id="GO:0005886">
    <property type="term" value="C:plasma membrane"/>
    <property type="evidence" value="ECO:0007669"/>
    <property type="project" value="TreeGrafter"/>
</dbReference>
<comment type="caution">
    <text evidence="6">The sequence shown here is derived from an EMBL/GenBank/DDBJ whole genome shotgun (WGS) entry which is preliminary data.</text>
</comment>
<dbReference type="EMBL" id="LSTO01000001">
    <property type="protein sequence ID" value="OWW21914.1"/>
    <property type="molecule type" value="Genomic_DNA"/>
</dbReference>
<name>A0A254TH29_9BURK</name>
<evidence type="ECO:0000256" key="2">
    <source>
        <dbReference type="ARBA" id="ARBA00022692"/>
    </source>
</evidence>
<dbReference type="PANTHER" id="PTHR11384:SF59">
    <property type="entry name" value="LYSOSOMAL COBALAMIN TRANSPORTER ABCD4"/>
    <property type="match status" value="1"/>
</dbReference>
<sequence>MLPHLAELLDETDNWSQRLSPGEQQRLAFVRALLMRPDVLFLDEATSALDPDSEATLYEAVLRELPDAALISIAHREAVAKYHGIRWHFVHESEGSNRLANATAISRYTIRATPLQRT</sequence>
<proteinExistence type="predicted"/>
<keyword evidence="3" id="KW-1133">Transmembrane helix</keyword>
<dbReference type="SUPFAM" id="SSF52540">
    <property type="entry name" value="P-loop containing nucleoside triphosphate hydrolases"/>
    <property type="match status" value="1"/>
</dbReference>
<dbReference type="GO" id="GO:0005524">
    <property type="term" value="F:ATP binding"/>
    <property type="evidence" value="ECO:0007669"/>
    <property type="project" value="InterPro"/>
</dbReference>
<keyword evidence="1" id="KW-0813">Transport</keyword>
<dbReference type="Pfam" id="PF00005">
    <property type="entry name" value="ABC_tran"/>
    <property type="match status" value="1"/>
</dbReference>
<keyword evidence="7" id="KW-1185">Reference proteome</keyword>
<evidence type="ECO:0000256" key="4">
    <source>
        <dbReference type="ARBA" id="ARBA00023136"/>
    </source>
</evidence>
<keyword evidence="4" id="KW-0472">Membrane</keyword>
<dbReference type="Proteomes" id="UP000197535">
    <property type="component" value="Unassembled WGS sequence"/>
</dbReference>
<evidence type="ECO:0000256" key="3">
    <source>
        <dbReference type="ARBA" id="ARBA00022989"/>
    </source>
</evidence>
<evidence type="ECO:0000313" key="7">
    <source>
        <dbReference type="Proteomes" id="UP000197535"/>
    </source>
</evidence>
<feature type="domain" description="ABC transporter" evidence="5">
    <location>
        <begin position="15"/>
        <end position="47"/>
    </location>
</feature>
<protein>
    <recommendedName>
        <fullName evidence="5">ABC transporter domain-containing protein</fullName>
    </recommendedName>
</protein>
<gene>
    <name evidence="6" type="ORF">AYR66_22890</name>
</gene>
<dbReference type="InterPro" id="IPR050835">
    <property type="entry name" value="ABC_transporter_sub-D"/>
</dbReference>
<evidence type="ECO:0000256" key="1">
    <source>
        <dbReference type="ARBA" id="ARBA00022448"/>
    </source>
</evidence>
<dbReference type="Gene3D" id="3.40.50.300">
    <property type="entry name" value="P-loop containing nucleotide triphosphate hydrolases"/>
    <property type="match status" value="1"/>
</dbReference>
<dbReference type="InterPro" id="IPR027417">
    <property type="entry name" value="P-loop_NTPase"/>
</dbReference>
<dbReference type="InterPro" id="IPR003439">
    <property type="entry name" value="ABC_transporter-like_ATP-bd"/>
</dbReference>
<dbReference type="PANTHER" id="PTHR11384">
    <property type="entry name" value="ATP-BINDING CASSETTE, SUB-FAMILY D MEMBER"/>
    <property type="match status" value="1"/>
</dbReference>
<keyword evidence="2" id="KW-0812">Transmembrane</keyword>
<dbReference type="GO" id="GO:0016887">
    <property type="term" value="F:ATP hydrolysis activity"/>
    <property type="evidence" value="ECO:0007669"/>
    <property type="project" value="InterPro"/>
</dbReference>